<proteinExistence type="predicted"/>
<protein>
    <submittedName>
        <fullName evidence="1">Uncharacterized protein</fullName>
    </submittedName>
</protein>
<evidence type="ECO:0000313" key="1">
    <source>
        <dbReference type="EMBL" id="KAH6939665.1"/>
    </source>
</evidence>
<reference evidence="1" key="1">
    <citation type="submission" date="2020-05" db="EMBL/GenBank/DDBJ databases">
        <title>Large-scale comparative analyses of tick genomes elucidate their genetic diversity and vector capacities.</title>
        <authorList>
            <person name="Jia N."/>
            <person name="Wang J."/>
            <person name="Shi W."/>
            <person name="Du L."/>
            <person name="Sun Y."/>
            <person name="Zhan W."/>
            <person name="Jiang J."/>
            <person name="Wang Q."/>
            <person name="Zhang B."/>
            <person name="Ji P."/>
            <person name="Sakyi L.B."/>
            <person name="Cui X."/>
            <person name="Yuan T."/>
            <person name="Jiang B."/>
            <person name="Yang W."/>
            <person name="Lam T.T.-Y."/>
            <person name="Chang Q."/>
            <person name="Ding S."/>
            <person name="Wang X."/>
            <person name="Zhu J."/>
            <person name="Ruan X."/>
            <person name="Zhao L."/>
            <person name="Wei J."/>
            <person name="Que T."/>
            <person name="Du C."/>
            <person name="Cheng J."/>
            <person name="Dai P."/>
            <person name="Han X."/>
            <person name="Huang E."/>
            <person name="Gao Y."/>
            <person name="Liu J."/>
            <person name="Shao H."/>
            <person name="Ye R."/>
            <person name="Li L."/>
            <person name="Wei W."/>
            <person name="Wang X."/>
            <person name="Wang C."/>
            <person name="Yang T."/>
            <person name="Huo Q."/>
            <person name="Li W."/>
            <person name="Guo W."/>
            <person name="Chen H."/>
            <person name="Zhou L."/>
            <person name="Ni X."/>
            <person name="Tian J."/>
            <person name="Zhou Y."/>
            <person name="Sheng Y."/>
            <person name="Liu T."/>
            <person name="Pan Y."/>
            <person name="Xia L."/>
            <person name="Li J."/>
            <person name="Zhao F."/>
            <person name="Cao W."/>
        </authorList>
    </citation>
    <scope>NUCLEOTIDE SEQUENCE</scope>
    <source>
        <strain evidence="1">Hyas-2018</strain>
    </source>
</reference>
<comment type="caution">
    <text evidence="1">The sequence shown here is derived from an EMBL/GenBank/DDBJ whole genome shotgun (WGS) entry which is preliminary data.</text>
</comment>
<keyword evidence="2" id="KW-1185">Reference proteome</keyword>
<organism evidence="1 2">
    <name type="scientific">Hyalomma asiaticum</name>
    <name type="common">Tick</name>
    <dbReference type="NCBI Taxonomy" id="266040"/>
    <lineage>
        <taxon>Eukaryota</taxon>
        <taxon>Metazoa</taxon>
        <taxon>Ecdysozoa</taxon>
        <taxon>Arthropoda</taxon>
        <taxon>Chelicerata</taxon>
        <taxon>Arachnida</taxon>
        <taxon>Acari</taxon>
        <taxon>Parasitiformes</taxon>
        <taxon>Ixodida</taxon>
        <taxon>Ixodoidea</taxon>
        <taxon>Ixodidae</taxon>
        <taxon>Hyalomminae</taxon>
        <taxon>Hyalomma</taxon>
    </lineage>
</organism>
<evidence type="ECO:0000313" key="2">
    <source>
        <dbReference type="Proteomes" id="UP000821845"/>
    </source>
</evidence>
<gene>
    <name evidence="1" type="ORF">HPB50_020298</name>
</gene>
<name>A0ACB7SYE8_HYAAI</name>
<dbReference type="EMBL" id="CM023482">
    <property type="protein sequence ID" value="KAH6939665.1"/>
    <property type="molecule type" value="Genomic_DNA"/>
</dbReference>
<sequence>MVSGRCLKELQREHDGQTRCEEDCASPGHSHEDKAADNRKSASNYADGVHSPWSAGLLDFYLAPPPNTGPPGVPLSSCLRRNFVDKPTAISAASTIQTSASPMTSTSLTDRLRAHTSSSVVRQAKRLRFLQLIPGQRDPNVEARKTRQISTVNCTLAAMAPVTTQAIVHTRSTKNCENAQLDLPEVEHDLLEGLNSRRPLRPRRDNERKSGRKEVCPTEPGMSAELAVEVLHFYKH</sequence>
<dbReference type="Proteomes" id="UP000821845">
    <property type="component" value="Chromosome 2"/>
</dbReference>
<accession>A0ACB7SYE8</accession>